<organism evidence="1 2">
    <name type="scientific">Austropuccinia psidii MF-1</name>
    <dbReference type="NCBI Taxonomy" id="1389203"/>
    <lineage>
        <taxon>Eukaryota</taxon>
        <taxon>Fungi</taxon>
        <taxon>Dikarya</taxon>
        <taxon>Basidiomycota</taxon>
        <taxon>Pucciniomycotina</taxon>
        <taxon>Pucciniomycetes</taxon>
        <taxon>Pucciniales</taxon>
        <taxon>Sphaerophragmiaceae</taxon>
        <taxon>Austropuccinia</taxon>
    </lineage>
</organism>
<name>A0A9Q3CHV5_9BASI</name>
<gene>
    <name evidence="1" type="ORF">O181_024039</name>
</gene>
<reference evidence="1" key="1">
    <citation type="submission" date="2021-03" db="EMBL/GenBank/DDBJ databases">
        <title>Draft genome sequence of rust myrtle Austropuccinia psidii MF-1, a brazilian biotype.</title>
        <authorList>
            <person name="Quecine M.C."/>
            <person name="Pachon D.M.R."/>
            <person name="Bonatelli M.L."/>
            <person name="Correr F.H."/>
            <person name="Franceschini L.M."/>
            <person name="Leite T.F."/>
            <person name="Margarido G.R.A."/>
            <person name="Almeida C.A."/>
            <person name="Ferrarezi J.A."/>
            <person name="Labate C.A."/>
        </authorList>
    </citation>
    <scope>NUCLEOTIDE SEQUENCE</scope>
    <source>
        <strain evidence="1">MF-1</strain>
    </source>
</reference>
<keyword evidence="2" id="KW-1185">Reference proteome</keyword>
<protein>
    <submittedName>
        <fullName evidence="1">Uncharacterized protein</fullName>
    </submittedName>
</protein>
<dbReference type="EMBL" id="AVOT02007630">
    <property type="protein sequence ID" value="MBW0484324.1"/>
    <property type="molecule type" value="Genomic_DNA"/>
</dbReference>
<evidence type="ECO:0000313" key="1">
    <source>
        <dbReference type="EMBL" id="MBW0484324.1"/>
    </source>
</evidence>
<dbReference type="Proteomes" id="UP000765509">
    <property type="component" value="Unassembled WGS sequence"/>
</dbReference>
<proteinExistence type="predicted"/>
<accession>A0A9Q3CHV5</accession>
<sequence>MHHFFDNPYHQEDIKPHALLENKAISPSQYQDGGNMSYSEKEELKHLPEASRWPQFSGRGEYDHMEVIAYIYGLFIDEKENIGKYSKYKRSSFKEKQTFRVDFKHKLKERVAEVTKKKNYFHNCGSTDHYSNNCPKAKKKVSAIEQVPEEEYPTADSESDAMGDAIREKSDEDQDPREEFIVEYKEGTQLEIQDIQFEEGMQQETSNKNLCRHTQDEQTFLVTPTKGKEYIHGKSTRMTVYIDNAQSH</sequence>
<dbReference type="AlphaFoldDB" id="A0A9Q3CHV5"/>
<evidence type="ECO:0000313" key="2">
    <source>
        <dbReference type="Proteomes" id="UP000765509"/>
    </source>
</evidence>
<comment type="caution">
    <text evidence="1">The sequence shown here is derived from an EMBL/GenBank/DDBJ whole genome shotgun (WGS) entry which is preliminary data.</text>
</comment>